<dbReference type="SMART" id="SM00363">
    <property type="entry name" value="S4"/>
    <property type="match status" value="1"/>
</dbReference>
<keyword evidence="1" id="KW-0694">RNA-binding</keyword>
<dbReference type="Gene3D" id="3.30.70.330">
    <property type="match status" value="1"/>
</dbReference>
<dbReference type="InterPro" id="IPR012677">
    <property type="entry name" value="Nucleotide-bd_a/b_plait_sf"/>
</dbReference>
<dbReference type="Pfam" id="PF01479">
    <property type="entry name" value="S4"/>
    <property type="match status" value="1"/>
</dbReference>
<sequence length="250" mass="28409">MEKEALFEKRMEELSKKAYYRGILTFSDFLDLNEQNILHSLSFRDTGVTVKTFGGYEAAERQMAAFVPDALSYEQNYPISCIRIEPLHQKFAQELSHRDYLGAILNLGIERCKLGDILISREAAYVFCHTSMCDFLTQEITRIGRTSVRAFEILEQEELPKPRREEIQGTVASPRLDSIIALAFSASRSGMISFIEGGKVFVNGKNVVSNGYNLKDGDIVSVRGKGKFQFGTVTKKTKKDRFHVVLYKYC</sequence>
<dbReference type="InterPro" id="IPR002942">
    <property type="entry name" value="S4_RNA-bd"/>
</dbReference>
<proteinExistence type="predicted"/>
<dbReference type="InterPro" id="IPR036986">
    <property type="entry name" value="S4_RNA-bd_sf"/>
</dbReference>
<evidence type="ECO:0000313" key="4">
    <source>
        <dbReference type="Proteomes" id="UP000824056"/>
    </source>
</evidence>
<dbReference type="Gene3D" id="3.10.290.10">
    <property type="entry name" value="RNA-binding S4 domain"/>
    <property type="match status" value="1"/>
</dbReference>
<dbReference type="Proteomes" id="UP000824056">
    <property type="component" value="Unassembled WGS sequence"/>
</dbReference>
<evidence type="ECO:0000256" key="1">
    <source>
        <dbReference type="PROSITE-ProRule" id="PRU00182"/>
    </source>
</evidence>
<accession>A0A9D2JT99</accession>
<dbReference type="Gene3D" id="3.30.1370.160">
    <property type="match status" value="1"/>
</dbReference>
<dbReference type="AlphaFoldDB" id="A0A9D2JT99"/>
<dbReference type="EMBL" id="DXBG01000303">
    <property type="protein sequence ID" value="HIZ66785.1"/>
    <property type="molecule type" value="Genomic_DNA"/>
</dbReference>
<dbReference type="GO" id="GO:0003723">
    <property type="term" value="F:RNA binding"/>
    <property type="evidence" value="ECO:0007669"/>
    <property type="project" value="UniProtKB-KW"/>
</dbReference>
<gene>
    <name evidence="3" type="ORF">H9809_12965</name>
</gene>
<name>A0A9D2JT99_9FIRM</name>
<protein>
    <submittedName>
        <fullName evidence="3">RNA-binding protein</fullName>
    </submittedName>
</protein>
<dbReference type="Pfam" id="PF17774">
    <property type="entry name" value="YlmH_RBD"/>
    <property type="match status" value="1"/>
</dbReference>
<evidence type="ECO:0000259" key="2">
    <source>
        <dbReference type="SMART" id="SM00363"/>
    </source>
</evidence>
<organism evidence="3 4">
    <name type="scientific">Candidatus Blautia pullicola</name>
    <dbReference type="NCBI Taxonomy" id="2838498"/>
    <lineage>
        <taxon>Bacteria</taxon>
        <taxon>Bacillati</taxon>
        <taxon>Bacillota</taxon>
        <taxon>Clostridia</taxon>
        <taxon>Lachnospirales</taxon>
        <taxon>Lachnospiraceae</taxon>
        <taxon>Blautia</taxon>
    </lineage>
</organism>
<reference evidence="3" key="2">
    <citation type="submission" date="2021-04" db="EMBL/GenBank/DDBJ databases">
        <authorList>
            <person name="Gilroy R."/>
        </authorList>
    </citation>
    <scope>NUCLEOTIDE SEQUENCE</scope>
    <source>
        <strain evidence="3">1068</strain>
    </source>
</reference>
<dbReference type="CDD" id="cd00165">
    <property type="entry name" value="S4"/>
    <property type="match status" value="1"/>
</dbReference>
<dbReference type="InterPro" id="IPR040591">
    <property type="entry name" value="RqcP2_RBD"/>
</dbReference>
<evidence type="ECO:0000313" key="3">
    <source>
        <dbReference type="EMBL" id="HIZ66785.1"/>
    </source>
</evidence>
<dbReference type="PROSITE" id="PS50889">
    <property type="entry name" value="S4"/>
    <property type="match status" value="1"/>
</dbReference>
<feature type="domain" description="RNA-binding S4" evidence="2">
    <location>
        <begin position="174"/>
        <end position="232"/>
    </location>
</feature>
<comment type="caution">
    <text evidence="3">The sequence shown here is derived from an EMBL/GenBank/DDBJ whole genome shotgun (WGS) entry which is preliminary data.</text>
</comment>
<reference evidence="3" key="1">
    <citation type="journal article" date="2021" name="PeerJ">
        <title>Extensive microbial diversity within the chicken gut microbiome revealed by metagenomics and culture.</title>
        <authorList>
            <person name="Gilroy R."/>
            <person name="Ravi A."/>
            <person name="Getino M."/>
            <person name="Pursley I."/>
            <person name="Horton D.L."/>
            <person name="Alikhan N.F."/>
            <person name="Baker D."/>
            <person name="Gharbi K."/>
            <person name="Hall N."/>
            <person name="Watson M."/>
            <person name="Adriaenssens E.M."/>
            <person name="Foster-Nyarko E."/>
            <person name="Jarju S."/>
            <person name="Secka A."/>
            <person name="Antonio M."/>
            <person name="Oren A."/>
            <person name="Chaudhuri R.R."/>
            <person name="La Ragione R."/>
            <person name="Hildebrand F."/>
            <person name="Pallen M.J."/>
        </authorList>
    </citation>
    <scope>NUCLEOTIDE SEQUENCE</scope>
    <source>
        <strain evidence="3">1068</strain>
    </source>
</reference>
<dbReference type="SUPFAM" id="SSF55174">
    <property type="entry name" value="Alpha-L RNA-binding motif"/>
    <property type="match status" value="1"/>
</dbReference>